<dbReference type="WBParaSite" id="HPBE_0001681601-mRNA-1">
    <property type="protein sequence ID" value="HPBE_0001681601-mRNA-1"/>
    <property type="gene ID" value="HPBE_0001681601"/>
</dbReference>
<feature type="compositionally biased region" description="Basic and acidic residues" evidence="1">
    <location>
        <begin position="348"/>
        <end position="357"/>
    </location>
</feature>
<dbReference type="Proteomes" id="UP000050761">
    <property type="component" value="Unassembled WGS sequence"/>
</dbReference>
<evidence type="ECO:0000313" key="4">
    <source>
        <dbReference type="WBParaSite" id="HPBE_0001681601-mRNA-1"/>
    </source>
</evidence>
<feature type="region of interest" description="Disordered" evidence="1">
    <location>
        <begin position="204"/>
        <end position="387"/>
    </location>
</feature>
<gene>
    <name evidence="2" type="ORF">HPBE_LOCUS16815</name>
</gene>
<evidence type="ECO:0000256" key="1">
    <source>
        <dbReference type="SAM" id="MobiDB-lite"/>
    </source>
</evidence>
<dbReference type="OrthoDB" id="5820586at2759"/>
<evidence type="ECO:0000313" key="3">
    <source>
        <dbReference type="Proteomes" id="UP000050761"/>
    </source>
</evidence>
<reference evidence="4" key="2">
    <citation type="submission" date="2019-09" db="UniProtKB">
        <authorList>
            <consortium name="WormBaseParasite"/>
        </authorList>
    </citation>
    <scope>IDENTIFICATION</scope>
</reference>
<accession>A0A3P8BNA3</accession>
<reference evidence="2 3" key="1">
    <citation type="submission" date="2018-11" db="EMBL/GenBank/DDBJ databases">
        <authorList>
            <consortium name="Pathogen Informatics"/>
        </authorList>
    </citation>
    <scope>NUCLEOTIDE SEQUENCE [LARGE SCALE GENOMIC DNA]</scope>
</reference>
<feature type="region of interest" description="Disordered" evidence="1">
    <location>
        <begin position="105"/>
        <end position="128"/>
    </location>
</feature>
<dbReference type="EMBL" id="UZAH01029627">
    <property type="protein sequence ID" value="VDP07094.1"/>
    <property type="molecule type" value="Genomic_DNA"/>
</dbReference>
<sequence length="499" mass="53008">MGQLSVEQLVHLIEGNQADQNSVKKQGHKDKSAPVVEVVSEEANQTKKERRRKSKELKEGAAPCAPTAATIGAQQTKSGGSAAAAAAVTSLLHCREFTVANKRVTSPVSEKRRQKGGGDRHVRCSTEDGEEEFLSADEGVASSVGDDLGLPPTVSTLTMTTNTSSTVNSASDVILDGRNYRADDEDVTQIERQCADEQEFITVNTKKKKLTEPHGKQQPRTGSAGKEERHHRVTEKLESGRRSSLGIAPDSRSSSSLTSPLPSGRRPTTASLADFLDEKDGGKMQSKSFSASGASKSVKKVNRNERQSQADVEVALPELPTDQRMPAKPATQSVTSDSPERTFSYADAAKKSSEPSRDNSPACVAVASPSNKSDSPVPHTPTPVLGAHQENNSAQVLPCADIPAGGSGAADGLSFFYDDTEAGEFEESPAGSEGAADSAFVLNLAGKTVRFAKGMASSGSDVPPSNSHHMCMVEMLAKRWKMFQEGNVPKIYQPRIASS</sequence>
<feature type="compositionally biased region" description="Low complexity" evidence="1">
    <location>
        <begin position="286"/>
        <end position="296"/>
    </location>
</feature>
<feature type="compositionally biased region" description="Basic and acidic residues" evidence="1">
    <location>
        <begin position="225"/>
        <end position="241"/>
    </location>
</feature>
<evidence type="ECO:0000313" key="2">
    <source>
        <dbReference type="EMBL" id="VDP07094.1"/>
    </source>
</evidence>
<feature type="compositionally biased region" description="Basic and acidic residues" evidence="1">
    <location>
        <begin position="116"/>
        <end position="126"/>
    </location>
</feature>
<dbReference type="AlphaFoldDB" id="A0A3P8BNA3"/>
<name>A0A3P8BNA3_HELPZ</name>
<proteinExistence type="predicted"/>
<protein>
    <submittedName>
        <fullName evidence="4">BRCT domain-containing protein</fullName>
    </submittedName>
</protein>
<organism evidence="2">
    <name type="scientific">Heligmosomoides polygyrus</name>
    <name type="common">Parasitic roundworm</name>
    <dbReference type="NCBI Taxonomy" id="6339"/>
    <lineage>
        <taxon>Eukaryota</taxon>
        <taxon>Metazoa</taxon>
        <taxon>Ecdysozoa</taxon>
        <taxon>Nematoda</taxon>
        <taxon>Chromadorea</taxon>
        <taxon>Rhabditida</taxon>
        <taxon>Rhabditina</taxon>
        <taxon>Rhabditomorpha</taxon>
        <taxon>Strongyloidea</taxon>
        <taxon>Heligmosomidae</taxon>
        <taxon>Heligmosomoides</taxon>
    </lineage>
</organism>
<feature type="region of interest" description="Disordered" evidence="1">
    <location>
        <begin position="15"/>
        <end position="75"/>
    </location>
</feature>
<keyword evidence="3" id="KW-1185">Reference proteome</keyword>
<feature type="compositionally biased region" description="Low complexity" evidence="1">
    <location>
        <begin position="251"/>
        <end position="267"/>
    </location>
</feature>